<evidence type="ECO:0000313" key="2">
    <source>
        <dbReference type="EnsemblMetazoa" id="CapteP140499"/>
    </source>
</evidence>
<dbReference type="InterPro" id="IPR028233">
    <property type="entry name" value="BBIP10"/>
</dbReference>
<dbReference type="STRING" id="283909.R7U4A3"/>
<keyword evidence="3" id="KW-1185">Reference proteome</keyword>
<evidence type="ECO:0000313" key="3">
    <source>
        <dbReference type="Proteomes" id="UP000014760"/>
    </source>
</evidence>
<dbReference type="EnsemblMetazoa" id="CapteT140499">
    <property type="protein sequence ID" value="CapteP140499"/>
    <property type="gene ID" value="CapteG140499"/>
</dbReference>
<reference evidence="2" key="3">
    <citation type="submission" date="2015-06" db="UniProtKB">
        <authorList>
            <consortium name="EnsemblMetazoa"/>
        </authorList>
    </citation>
    <scope>IDENTIFICATION</scope>
</reference>
<dbReference type="PANTHER" id="PTHR28596:SF1">
    <property type="entry name" value="BBSOME-INTERACTING PROTEIN 1"/>
    <property type="match status" value="1"/>
</dbReference>
<organism evidence="1">
    <name type="scientific">Capitella teleta</name>
    <name type="common">Polychaete worm</name>
    <dbReference type="NCBI Taxonomy" id="283909"/>
    <lineage>
        <taxon>Eukaryota</taxon>
        <taxon>Metazoa</taxon>
        <taxon>Spiralia</taxon>
        <taxon>Lophotrochozoa</taxon>
        <taxon>Annelida</taxon>
        <taxon>Polychaeta</taxon>
        <taxon>Sedentaria</taxon>
        <taxon>Scolecida</taxon>
        <taxon>Capitellidae</taxon>
        <taxon>Capitella</taxon>
    </lineage>
</organism>
<evidence type="ECO:0000313" key="1">
    <source>
        <dbReference type="EMBL" id="ELT98000.1"/>
    </source>
</evidence>
<proteinExistence type="predicted"/>
<reference evidence="3" key="1">
    <citation type="submission" date="2012-12" db="EMBL/GenBank/DDBJ databases">
        <authorList>
            <person name="Hellsten U."/>
            <person name="Grimwood J."/>
            <person name="Chapman J.A."/>
            <person name="Shapiro H."/>
            <person name="Aerts A."/>
            <person name="Otillar R.P."/>
            <person name="Terry A.Y."/>
            <person name="Boore J.L."/>
            <person name="Simakov O."/>
            <person name="Marletaz F."/>
            <person name="Cho S.-J."/>
            <person name="Edsinger-Gonzales E."/>
            <person name="Havlak P."/>
            <person name="Kuo D.-H."/>
            <person name="Larsson T."/>
            <person name="Lv J."/>
            <person name="Arendt D."/>
            <person name="Savage R."/>
            <person name="Osoegawa K."/>
            <person name="de Jong P."/>
            <person name="Lindberg D.R."/>
            <person name="Seaver E.C."/>
            <person name="Weisblat D.A."/>
            <person name="Putnam N.H."/>
            <person name="Grigoriev I.V."/>
            <person name="Rokhsar D.S."/>
        </authorList>
    </citation>
    <scope>NUCLEOTIDE SEQUENCE</scope>
    <source>
        <strain evidence="3">I ESC-2004</strain>
    </source>
</reference>
<reference evidence="1 3" key="2">
    <citation type="journal article" date="2013" name="Nature">
        <title>Insights into bilaterian evolution from three spiralian genomes.</title>
        <authorList>
            <person name="Simakov O."/>
            <person name="Marletaz F."/>
            <person name="Cho S.J."/>
            <person name="Edsinger-Gonzales E."/>
            <person name="Havlak P."/>
            <person name="Hellsten U."/>
            <person name="Kuo D.H."/>
            <person name="Larsson T."/>
            <person name="Lv J."/>
            <person name="Arendt D."/>
            <person name="Savage R."/>
            <person name="Osoegawa K."/>
            <person name="de Jong P."/>
            <person name="Grimwood J."/>
            <person name="Chapman J.A."/>
            <person name="Shapiro H."/>
            <person name="Aerts A."/>
            <person name="Otillar R.P."/>
            <person name="Terry A.Y."/>
            <person name="Boore J.L."/>
            <person name="Grigoriev I.V."/>
            <person name="Lindberg D.R."/>
            <person name="Seaver E.C."/>
            <person name="Weisblat D.A."/>
            <person name="Putnam N.H."/>
            <person name="Rokhsar D.S."/>
        </authorList>
    </citation>
    <scope>NUCLEOTIDE SEQUENCE</scope>
    <source>
        <strain evidence="1 3">I ESC-2004</strain>
    </source>
</reference>
<sequence>MSSEPQSKSETGLQFHEVLPRNGQVYQEDLPTTVLCKPKLMPLKSVTLERLEKMQR</sequence>
<dbReference type="AlphaFoldDB" id="R7U4A3"/>
<dbReference type="Pfam" id="PF14777">
    <property type="entry name" value="BBIP10"/>
    <property type="match status" value="1"/>
</dbReference>
<evidence type="ECO:0008006" key="4">
    <source>
        <dbReference type="Google" id="ProtNLM"/>
    </source>
</evidence>
<dbReference type="Proteomes" id="UP000014760">
    <property type="component" value="Unassembled WGS sequence"/>
</dbReference>
<dbReference type="EMBL" id="KB308343">
    <property type="protein sequence ID" value="ELT98000.1"/>
    <property type="molecule type" value="Genomic_DNA"/>
</dbReference>
<dbReference type="EMBL" id="AMQN01049316">
    <property type="status" value="NOT_ANNOTATED_CDS"/>
    <property type="molecule type" value="Genomic_DNA"/>
</dbReference>
<gene>
    <name evidence="1" type="ORF">CAPTEDRAFT_140499</name>
</gene>
<dbReference type="HOGENOM" id="CLU_185680_0_0_1"/>
<dbReference type="GO" id="GO:0097500">
    <property type="term" value="P:receptor localization to non-motile cilium"/>
    <property type="evidence" value="ECO:0007669"/>
    <property type="project" value="TreeGrafter"/>
</dbReference>
<dbReference type="GO" id="GO:0034464">
    <property type="term" value="C:BBSome"/>
    <property type="evidence" value="ECO:0007669"/>
    <property type="project" value="InterPro"/>
</dbReference>
<protein>
    <recommendedName>
        <fullName evidence="4">BBSome-interacting protein 1</fullName>
    </recommendedName>
</protein>
<name>R7U4A3_CAPTE</name>
<dbReference type="FunCoup" id="R7U4A3">
    <property type="interactions" value="148"/>
</dbReference>
<feature type="non-terminal residue" evidence="1">
    <location>
        <position position="56"/>
    </location>
</feature>
<accession>R7U4A3</accession>
<dbReference type="GO" id="GO:0060271">
    <property type="term" value="P:cilium assembly"/>
    <property type="evidence" value="ECO:0007669"/>
    <property type="project" value="InterPro"/>
</dbReference>
<dbReference type="OrthoDB" id="2154978at2759"/>
<dbReference type="PANTHER" id="PTHR28596">
    <property type="entry name" value="BBSOME-INTERACTING PROTEIN 1"/>
    <property type="match status" value="1"/>
</dbReference>